<evidence type="ECO:0000259" key="2">
    <source>
        <dbReference type="Pfam" id="PF00675"/>
    </source>
</evidence>
<dbReference type="Pfam" id="PF00675">
    <property type="entry name" value="Peptidase_M16"/>
    <property type="match status" value="1"/>
</dbReference>
<evidence type="ECO:0000313" key="5">
    <source>
        <dbReference type="Proteomes" id="UP000238426"/>
    </source>
</evidence>
<feature type="chain" id="PRO_5015401454" evidence="1">
    <location>
        <begin position="21"/>
        <end position="691"/>
    </location>
</feature>
<reference evidence="4 5" key="1">
    <citation type="submission" date="2018-03" db="EMBL/GenBank/DDBJ databases">
        <title>Mesoflavibacter sp. HG37 and Mesoflavibacter sp. HG96 sp.nov., two marine bacteria isolated from seawater of Western Pacific Ocean.</title>
        <authorList>
            <person name="Cheng H."/>
            <person name="Wu Y.-H."/>
            <person name="Guo L.-L."/>
            <person name="Xu X.-W."/>
        </authorList>
    </citation>
    <scope>NUCLEOTIDE SEQUENCE [LARGE SCALE GENOMIC DNA]</scope>
    <source>
        <strain evidence="4 5">KCTC 32269</strain>
    </source>
</reference>
<organism evidence="4 5">
    <name type="scientific">Aurantibacter aestuarii</name>
    <dbReference type="NCBI Taxonomy" id="1266046"/>
    <lineage>
        <taxon>Bacteria</taxon>
        <taxon>Pseudomonadati</taxon>
        <taxon>Bacteroidota</taxon>
        <taxon>Flavobacteriia</taxon>
        <taxon>Flavobacteriales</taxon>
        <taxon>Flavobacteriaceae</taxon>
        <taxon>Aurantibacter</taxon>
    </lineage>
</organism>
<dbReference type="Gene3D" id="3.30.830.10">
    <property type="entry name" value="Metalloenzyme, LuxS/M16 peptidase-like"/>
    <property type="match status" value="2"/>
</dbReference>
<accession>A0A2T1NC95</accession>
<dbReference type="InterPro" id="IPR011765">
    <property type="entry name" value="Pept_M16_N"/>
</dbReference>
<dbReference type="GO" id="GO:0046872">
    <property type="term" value="F:metal ion binding"/>
    <property type="evidence" value="ECO:0007669"/>
    <property type="project" value="InterPro"/>
</dbReference>
<dbReference type="InterPro" id="IPR007863">
    <property type="entry name" value="Peptidase_M16_C"/>
</dbReference>
<feature type="signal peptide" evidence="1">
    <location>
        <begin position="1"/>
        <end position="20"/>
    </location>
</feature>
<feature type="domain" description="Peptidase M16 C-terminal" evidence="3">
    <location>
        <begin position="198"/>
        <end position="377"/>
    </location>
</feature>
<evidence type="ECO:0000256" key="1">
    <source>
        <dbReference type="SAM" id="SignalP"/>
    </source>
</evidence>
<dbReference type="SUPFAM" id="SSF63411">
    <property type="entry name" value="LuxS/MPP-like metallohydrolase"/>
    <property type="match status" value="2"/>
</dbReference>
<protein>
    <submittedName>
        <fullName evidence="4">Peptidase M16</fullName>
    </submittedName>
</protein>
<dbReference type="OrthoDB" id="9811314at2"/>
<dbReference type="EMBL" id="PXOQ01000007">
    <property type="protein sequence ID" value="PSG90062.1"/>
    <property type="molecule type" value="Genomic_DNA"/>
</dbReference>
<keyword evidence="5" id="KW-1185">Reference proteome</keyword>
<gene>
    <name evidence="4" type="ORF">C7H52_01960</name>
</gene>
<feature type="domain" description="Peptidase M16 N-terminal" evidence="2">
    <location>
        <begin position="52"/>
        <end position="173"/>
    </location>
</feature>
<keyword evidence="1" id="KW-0732">Signal</keyword>
<sequence>MKLKYIVFASLFLFVITLQAQIDRTQQPKPGPSPTISLEVPYTFQLKNGMKVLVVENHKLPKVSYSLRIDNAPIYDGDKAGISGILAAMLGNGTTTISKDAFNEEVDFLGAQMNFGSNSAFASSLTKYSERILELMADAAINPLFVEEEFQKEKEKALEGLKSNKKSVDAVASRVSNALSYGKKHPYGEFTTEETLNNITLDNVRSYYQKYFNPTNAYLVVVGDVSISEVKKTVNKYFKNWEKGLDLTTNITASTPNLPTTQINFVDMPNAVQSSIEFTNNVNLKMSDADYHAVLLANYILGGGGEGYLFLNLREDKGYTYGSYSSISPNKYVGNFSATASVRNAVTDSSVVAMLSEIKRIRTEKVTAERLRDAKAKYVGSFVLALESPETIARYALNVEINDLPADFYKNYLNKINAVTADDIMRVANKYFKADQGRIVIVGKGSEVIPNLEKTGIPIKYYDEYANPVEKPVFSKPIPNGVTVTTVIDDYFKAIGGKDKAKTVKTVSATANVTVDGVPFPLSASIKTMVPNKESMEMTAPGMGKLMAQKFNGTTGYSEQQGMRKDLTAEEIADKKAERSIFPELDFTQENSSLESVVSIDGVDHYKVKTMKGDDAVYNFYSTETGLLTQTESKEDMQGQEVTNVVTYSNYQEVNGVKLPFVTKIKVGPQNLVINSTTVKVNEDVIDADFN</sequence>
<dbReference type="InterPro" id="IPR050361">
    <property type="entry name" value="MPP/UQCRC_Complex"/>
</dbReference>
<dbReference type="Proteomes" id="UP000238426">
    <property type="component" value="Unassembled WGS sequence"/>
</dbReference>
<dbReference type="PANTHER" id="PTHR11851">
    <property type="entry name" value="METALLOPROTEASE"/>
    <property type="match status" value="1"/>
</dbReference>
<comment type="caution">
    <text evidence="4">The sequence shown here is derived from an EMBL/GenBank/DDBJ whole genome shotgun (WGS) entry which is preliminary data.</text>
</comment>
<evidence type="ECO:0000313" key="4">
    <source>
        <dbReference type="EMBL" id="PSG90062.1"/>
    </source>
</evidence>
<evidence type="ECO:0000259" key="3">
    <source>
        <dbReference type="Pfam" id="PF05193"/>
    </source>
</evidence>
<dbReference type="InterPro" id="IPR011249">
    <property type="entry name" value="Metalloenz_LuxS/M16"/>
</dbReference>
<name>A0A2T1NC95_9FLAO</name>
<proteinExistence type="predicted"/>
<dbReference type="RefSeq" id="WP_106462204.1">
    <property type="nucleotide sequence ID" value="NZ_PXOQ01000007.1"/>
</dbReference>
<dbReference type="Pfam" id="PF05193">
    <property type="entry name" value="Peptidase_M16_C"/>
    <property type="match status" value="1"/>
</dbReference>
<dbReference type="AlphaFoldDB" id="A0A2T1NC95"/>